<dbReference type="EMBL" id="JARQWQ010000001">
    <property type="protein sequence ID" value="KAK2574171.1"/>
    <property type="molecule type" value="Genomic_DNA"/>
</dbReference>
<evidence type="ECO:0000256" key="3">
    <source>
        <dbReference type="ARBA" id="ARBA00022771"/>
    </source>
</evidence>
<dbReference type="AlphaFoldDB" id="A0AAD9VH10"/>
<dbReference type="InterPro" id="IPR011011">
    <property type="entry name" value="Znf_FYVE_PHD"/>
</dbReference>
<sequence length="624" mass="71420">MVEEDTERNSETRCEDPRGSKASGMSEQIDEEQRWVCPNDRQLCLRAKLNSGWSFHTSGPTRKPASKNNISVSEQEIIRDVLERSERLRQIEEERIGRLVDKLENMHNSAIGDGRETCLLCNSKFGTLKVVAKRCDICEKNVCQKCGLDTHDSDGDPIWLCLLCSEHRELWKRTGAWFFKAIPNYRHPRQDQESTGKRKETKSSNSSDYLSLSWTHKYDQTWPSYSNAGDSVDGVVGVESESEEEESSSSSDEMIFDPRQKSALYSDMDQSAADDERPLYSSRLSDLSMPGSIILENSDTPPPFRKRTLPLTEQDKYRRPGGVSPRLALKEDVNGQTESPEKSYTRQKTSPFLGRASEEEVKVDVHRTLILKQETEEEDIDEVVRTYKESEAVGQSDTGNAGLGTIEFSVHYDKQHSQLQITIECAKSNKLRTHTKYKTLNPRYGETLVYHGITDDDLSKKSLRLQVLDEDKLGRNNFIGETFVPLKVFHSKPSQSLKRSLVSRLSEPLVSNLGRIQISLRYKSQKNQLKKTKRRTSIKKKTLNPEFNEEFIYEIPHHELAKKSLELTVWDKDVGKSNDFIGGITMGMQSSGGVLSHWYEMLRTPNEIHTRWHTLEKLANQEQE</sequence>
<evidence type="ECO:0000259" key="9">
    <source>
        <dbReference type="PROSITE" id="PS50916"/>
    </source>
</evidence>
<protein>
    <submittedName>
        <fullName evidence="10">Double C2-like domain-containing protein beta</fullName>
    </submittedName>
</protein>
<feature type="compositionally biased region" description="Basic and acidic residues" evidence="6">
    <location>
        <begin position="188"/>
        <end position="202"/>
    </location>
</feature>
<feature type="region of interest" description="Disordered" evidence="6">
    <location>
        <begin position="291"/>
        <end position="350"/>
    </location>
</feature>
<dbReference type="Gene3D" id="3.30.40.10">
    <property type="entry name" value="Zinc/RING finger domain, C3HC4 (zinc finger)"/>
    <property type="match status" value="1"/>
</dbReference>
<dbReference type="GO" id="GO:0008270">
    <property type="term" value="F:zinc ion binding"/>
    <property type="evidence" value="ECO:0007669"/>
    <property type="project" value="UniProtKB-KW"/>
</dbReference>
<keyword evidence="3 5" id="KW-0863">Zinc-finger</keyword>
<keyword evidence="2" id="KW-0677">Repeat</keyword>
<dbReference type="InterPro" id="IPR013083">
    <property type="entry name" value="Znf_RING/FYVE/PHD"/>
</dbReference>
<dbReference type="Proteomes" id="UP001249851">
    <property type="component" value="Unassembled WGS sequence"/>
</dbReference>
<name>A0AAD9VH10_ACRCE</name>
<feature type="region of interest" description="Disordered" evidence="6">
    <location>
        <begin position="188"/>
        <end position="207"/>
    </location>
</feature>
<dbReference type="Pfam" id="PF02318">
    <property type="entry name" value="FYVE_2"/>
    <property type="match status" value="1"/>
</dbReference>
<dbReference type="PANTHER" id="PTHR45729">
    <property type="entry name" value="RABPHILIN, ISOFORM A"/>
    <property type="match status" value="1"/>
</dbReference>
<evidence type="ECO:0000256" key="6">
    <source>
        <dbReference type="SAM" id="MobiDB-lite"/>
    </source>
</evidence>
<dbReference type="SMART" id="SM00239">
    <property type="entry name" value="C2"/>
    <property type="match status" value="2"/>
</dbReference>
<dbReference type="Gene3D" id="2.60.40.150">
    <property type="entry name" value="C2 domain"/>
    <property type="match status" value="2"/>
</dbReference>
<dbReference type="PANTHER" id="PTHR45729:SF6">
    <property type="entry name" value="RABPHILIN, ISOFORM A"/>
    <property type="match status" value="1"/>
</dbReference>
<dbReference type="GO" id="GO:0006887">
    <property type="term" value="P:exocytosis"/>
    <property type="evidence" value="ECO:0007669"/>
    <property type="project" value="TreeGrafter"/>
</dbReference>
<feature type="compositionally biased region" description="Low complexity" evidence="6">
    <location>
        <begin position="229"/>
        <end position="239"/>
    </location>
</feature>
<dbReference type="PRINTS" id="PR00399">
    <property type="entry name" value="SYNAPTOTAGMN"/>
</dbReference>
<feature type="region of interest" description="Disordered" evidence="6">
    <location>
        <begin position="1"/>
        <end position="33"/>
    </location>
</feature>
<gene>
    <name evidence="10" type="ORF">P5673_000306</name>
</gene>
<dbReference type="GO" id="GO:0016020">
    <property type="term" value="C:membrane"/>
    <property type="evidence" value="ECO:0007669"/>
    <property type="project" value="InterPro"/>
</dbReference>
<evidence type="ECO:0000259" key="8">
    <source>
        <dbReference type="PROSITE" id="PS50178"/>
    </source>
</evidence>
<feature type="compositionally biased region" description="Basic and acidic residues" evidence="6">
    <location>
        <begin position="328"/>
        <end position="344"/>
    </location>
</feature>
<dbReference type="InterPro" id="IPR017455">
    <property type="entry name" value="Znf_FYVE-rel"/>
</dbReference>
<evidence type="ECO:0000256" key="4">
    <source>
        <dbReference type="ARBA" id="ARBA00022833"/>
    </source>
</evidence>
<dbReference type="SUPFAM" id="SSF49562">
    <property type="entry name" value="C2 domain (Calcium/lipid-binding domain, CaLB)"/>
    <property type="match status" value="2"/>
</dbReference>
<dbReference type="InterPro" id="IPR041282">
    <property type="entry name" value="FYVE_2"/>
</dbReference>
<proteinExistence type="predicted"/>
<feature type="region of interest" description="Disordered" evidence="6">
    <location>
        <begin position="229"/>
        <end position="257"/>
    </location>
</feature>
<keyword evidence="1" id="KW-0479">Metal-binding</keyword>
<evidence type="ECO:0000313" key="10">
    <source>
        <dbReference type="EMBL" id="KAK2574171.1"/>
    </source>
</evidence>
<dbReference type="InterPro" id="IPR043566">
    <property type="entry name" value="Rabphilin/DOC2/Noc2"/>
</dbReference>
<dbReference type="InterPro" id="IPR000008">
    <property type="entry name" value="C2_dom"/>
</dbReference>
<comment type="caution">
    <text evidence="10">The sequence shown here is derived from an EMBL/GenBank/DDBJ whole genome shotgun (WGS) entry which is preliminary data.</text>
</comment>
<feature type="compositionally biased region" description="Basic and acidic residues" evidence="6">
    <location>
        <begin position="7"/>
        <end position="19"/>
    </location>
</feature>
<dbReference type="PROSITE" id="PS50178">
    <property type="entry name" value="ZF_FYVE"/>
    <property type="match status" value="1"/>
</dbReference>
<keyword evidence="11" id="KW-1185">Reference proteome</keyword>
<keyword evidence="4" id="KW-0862">Zinc</keyword>
<feature type="domain" description="C2" evidence="7">
    <location>
        <begin position="402"/>
        <end position="613"/>
    </location>
</feature>
<dbReference type="InterPro" id="IPR010911">
    <property type="entry name" value="Rab_BD"/>
</dbReference>
<evidence type="ECO:0000256" key="2">
    <source>
        <dbReference type="ARBA" id="ARBA00022737"/>
    </source>
</evidence>
<dbReference type="GO" id="GO:0031267">
    <property type="term" value="F:small GTPase binding"/>
    <property type="evidence" value="ECO:0007669"/>
    <property type="project" value="InterPro"/>
</dbReference>
<evidence type="ECO:0000313" key="11">
    <source>
        <dbReference type="Proteomes" id="UP001249851"/>
    </source>
</evidence>
<dbReference type="GO" id="GO:0006886">
    <property type="term" value="P:intracellular protein transport"/>
    <property type="evidence" value="ECO:0007669"/>
    <property type="project" value="InterPro"/>
</dbReference>
<organism evidence="10 11">
    <name type="scientific">Acropora cervicornis</name>
    <name type="common">Staghorn coral</name>
    <dbReference type="NCBI Taxonomy" id="6130"/>
    <lineage>
        <taxon>Eukaryota</taxon>
        <taxon>Metazoa</taxon>
        <taxon>Cnidaria</taxon>
        <taxon>Anthozoa</taxon>
        <taxon>Hexacorallia</taxon>
        <taxon>Scleractinia</taxon>
        <taxon>Astrocoeniina</taxon>
        <taxon>Acroporidae</taxon>
        <taxon>Acropora</taxon>
    </lineage>
</organism>
<reference evidence="10" key="2">
    <citation type="journal article" date="2023" name="Science">
        <title>Genomic signatures of disease resistance in endangered staghorn corals.</title>
        <authorList>
            <person name="Vollmer S.V."/>
            <person name="Selwyn J.D."/>
            <person name="Despard B.A."/>
            <person name="Roesel C.L."/>
        </authorList>
    </citation>
    <scope>NUCLEOTIDE SEQUENCE</scope>
    <source>
        <strain evidence="10">K2</strain>
    </source>
</reference>
<evidence type="ECO:0000256" key="5">
    <source>
        <dbReference type="PROSITE-ProRule" id="PRU00091"/>
    </source>
</evidence>
<dbReference type="InterPro" id="IPR035892">
    <property type="entry name" value="C2_domain_sf"/>
</dbReference>
<reference evidence="10" key="1">
    <citation type="journal article" date="2023" name="G3 (Bethesda)">
        <title>Whole genome assembly and annotation of the endangered Caribbean coral Acropora cervicornis.</title>
        <authorList>
            <person name="Selwyn J.D."/>
            <person name="Vollmer S.V."/>
        </authorList>
    </citation>
    <scope>NUCLEOTIDE SEQUENCE</scope>
    <source>
        <strain evidence="10">K2</strain>
    </source>
</reference>
<accession>A0AAD9VH10</accession>
<dbReference type="Pfam" id="PF00168">
    <property type="entry name" value="C2"/>
    <property type="match status" value="2"/>
</dbReference>
<dbReference type="InterPro" id="IPR001565">
    <property type="entry name" value="Synaptotagmin"/>
</dbReference>
<feature type="domain" description="FYVE-type" evidence="8">
    <location>
        <begin position="112"/>
        <end position="169"/>
    </location>
</feature>
<evidence type="ECO:0000259" key="7">
    <source>
        <dbReference type="PROSITE" id="PS50004"/>
    </source>
</evidence>
<dbReference type="PROSITE" id="PS50004">
    <property type="entry name" value="C2"/>
    <property type="match status" value="1"/>
</dbReference>
<dbReference type="PROSITE" id="PS50916">
    <property type="entry name" value="RABBD"/>
    <property type="match status" value="1"/>
</dbReference>
<evidence type="ECO:0000256" key="1">
    <source>
        <dbReference type="ARBA" id="ARBA00022723"/>
    </source>
</evidence>
<dbReference type="SUPFAM" id="SSF57903">
    <property type="entry name" value="FYVE/PHD zinc finger"/>
    <property type="match status" value="1"/>
</dbReference>
<feature type="domain" description="RabBD" evidence="9">
    <location>
        <begin position="64"/>
        <end position="181"/>
    </location>
</feature>